<evidence type="ECO:0000313" key="31">
    <source>
        <dbReference type="Proteomes" id="UP000443708"/>
    </source>
</evidence>
<dbReference type="EMBL" id="LALJ01000021">
    <property type="protein sequence ID" value="KMR36175.1"/>
    <property type="molecule type" value="Genomic_DNA"/>
</dbReference>
<evidence type="ECO:0000259" key="4">
    <source>
        <dbReference type="PROSITE" id="PS50932"/>
    </source>
</evidence>
<reference evidence="15" key="1">
    <citation type="journal article" date="2015" name="J. Infect. Dis.">
        <title>Parallel Epidemics of Community-Associated Methicillin-Resistant Staphylococcus aureus USA300 Infection in North and South America.</title>
        <authorList>
            <person name="Planet P.J."/>
            <person name="Diaz L."/>
            <person name="Kolokotronis S.O."/>
            <person name="Narechania A."/>
            <person name="Reyes J."/>
            <person name="Xing G."/>
            <person name="Rincon S."/>
            <person name="Smith H."/>
            <person name="Panesso D."/>
            <person name="Ryan C."/>
            <person name="Smith D.P."/>
            <person name="Guzman M."/>
            <person name="Zurita J."/>
            <person name="Sebra R."/>
            <person name="Deikus G."/>
            <person name="Nolan R.L."/>
            <person name="Tenover F.C."/>
            <person name="Weinstock G.M."/>
            <person name="Robinson D.A."/>
            <person name="Arias C.A."/>
        </authorList>
    </citation>
    <scope>NUCLEOTIDE SEQUENCE</scope>
    <source>
        <strain evidence="15">CA15</strain>
        <strain evidence="16">M121</strain>
    </source>
</reference>
<keyword evidence="2 18" id="KW-0238">DNA-binding</keyword>
<dbReference type="EMBL" id="WPTS01000013">
    <property type="protein sequence ID" value="MVK33848.1"/>
    <property type="molecule type" value="Genomic_DNA"/>
</dbReference>
<reference evidence="22 39" key="8">
    <citation type="journal article" date="2020" name="J. Antimicrob. Chemother.">
        <title>Detection of heterogeneous vancomycin intermediate resistance in MRSA isolates from Latin America.</title>
        <authorList>
            <person name="Castro B.E."/>
            <person name="Berrio M."/>
            <person name="Vargas M.L."/>
            <person name="Carvajal L.P."/>
            <person name="Millan L.V."/>
            <person name="Rios R."/>
            <person name="Hernandez A.K."/>
            <person name="Rincon S."/>
            <person name="Cubides P."/>
            <person name="Forero E."/>
            <person name="Dinh A."/>
            <person name="Seas C."/>
            <person name="Munita J.M."/>
            <person name="Arias C.A."/>
            <person name="Reyes J."/>
            <person name="Diaz L."/>
        </authorList>
    </citation>
    <scope>NUCLEOTIDE SEQUENCE [LARGE SCALE GENOMIC DNA]</scope>
    <source>
        <strain evidence="22 39">UE1097</strain>
    </source>
</reference>
<dbReference type="Gene3D" id="3.40.50.2300">
    <property type="match status" value="2"/>
</dbReference>
<dbReference type="RefSeq" id="WP_000790330.1">
    <property type="nucleotide sequence ID" value="NC_021670.1"/>
</dbReference>
<dbReference type="EMBL" id="LFVP01000010">
    <property type="protein sequence ID" value="KSA78819.1"/>
    <property type="molecule type" value="Genomic_DNA"/>
</dbReference>
<evidence type="ECO:0000313" key="8">
    <source>
        <dbReference type="EMBL" id="CAA4390758.1"/>
    </source>
</evidence>
<evidence type="ECO:0000313" key="20">
    <source>
        <dbReference type="EMBL" id="MVM10230.1"/>
    </source>
</evidence>
<dbReference type="KEGG" id="saur:SABB_02505"/>
<dbReference type="CDD" id="cd01542">
    <property type="entry name" value="PBP1_TreR-like"/>
    <property type="match status" value="1"/>
</dbReference>
<evidence type="ECO:0000313" key="29">
    <source>
        <dbReference type="Proteomes" id="UP000442782"/>
    </source>
</evidence>
<dbReference type="EMBL" id="JAIUEN010000014">
    <property type="protein sequence ID" value="MCE3361278.1"/>
    <property type="molecule type" value="Genomic_DNA"/>
</dbReference>
<reference evidence="35 36" key="6">
    <citation type="submission" date="2019-11" db="EMBL/GenBank/DDBJ databases">
        <title>Implementation of targeted gown and glove precautions to prevent Staphylococcus aureus acquisition in community-based nursing homes.</title>
        <authorList>
            <person name="Stine O.C."/>
        </authorList>
    </citation>
    <scope>NUCLEOTIDE SEQUENCE [LARGE SCALE GENOMIC DNA]</scope>
    <source>
        <strain evidence="20 36">S_1081.LBCF.DN</strain>
        <strain evidence="19 35">S_2062.LAUP.DI</strain>
    </source>
</reference>
<reference evidence="18" key="10">
    <citation type="journal article" date="2021" name="Front Med (Lausanne)">
        <title>The Prevalence and Determinants of Fusidic Acid Resistance Among Methicillin-Resistant Staphylococcus aureus Clinical Isolates in China.</title>
        <authorList>
            <person name="Zhao H."/>
            <person name="Wang X."/>
            <person name="Wang B."/>
            <person name="Xu Y."/>
            <person name="Rao L."/>
            <person name="Wan B."/>
            <person name="Guo Y."/>
            <person name="Wu X."/>
            <person name="Yu J."/>
            <person name="Chen L."/>
            <person name="Li M."/>
            <person name="Yu F."/>
        </authorList>
    </citation>
    <scope>NUCLEOTIDE SEQUENCE</scope>
    <source>
        <strain evidence="18">NC-4</strain>
    </source>
</reference>
<dbReference type="Proteomes" id="UP000459702">
    <property type="component" value="Unassembled WGS sequence"/>
</dbReference>
<dbReference type="CDD" id="cd01392">
    <property type="entry name" value="HTH_LacI"/>
    <property type="match status" value="1"/>
</dbReference>
<dbReference type="GO" id="GO:0000976">
    <property type="term" value="F:transcription cis-regulatory region binding"/>
    <property type="evidence" value="ECO:0007669"/>
    <property type="project" value="TreeGrafter"/>
</dbReference>
<dbReference type="EMBL" id="LALQ01000031">
    <property type="protein sequence ID" value="KMR57060.1"/>
    <property type="molecule type" value="Genomic_DNA"/>
</dbReference>
<dbReference type="EMBL" id="CACTQT010000014">
    <property type="protein sequence ID" value="CAA4390758.1"/>
    <property type="molecule type" value="Genomic_DNA"/>
</dbReference>
<evidence type="ECO:0000313" key="16">
    <source>
        <dbReference type="EMBL" id="KMR57060.1"/>
    </source>
</evidence>
<evidence type="ECO:0000256" key="3">
    <source>
        <dbReference type="ARBA" id="ARBA00023163"/>
    </source>
</evidence>
<dbReference type="EMBL" id="CAIIGD010000011">
    <property type="protein sequence ID" value="CAC8232415.1"/>
    <property type="molecule type" value="Genomic_DNA"/>
</dbReference>
<evidence type="ECO:0000313" key="18">
    <source>
        <dbReference type="EMBL" id="MCE3361278.1"/>
    </source>
</evidence>
<evidence type="ECO:0000313" key="15">
    <source>
        <dbReference type="EMBL" id="KMR36175.1"/>
    </source>
</evidence>
<accession>A0A1E8WWX1</accession>
<keyword evidence="3" id="KW-0804">Transcription</keyword>
<dbReference type="EMBL" id="CACTWD010000015">
    <property type="protein sequence ID" value="CAA4698477.1"/>
    <property type="molecule type" value="Genomic_DNA"/>
</dbReference>
<dbReference type="AlphaFoldDB" id="A0A0D6H9Y0"/>
<reference evidence="21 34" key="9">
    <citation type="submission" date="2020-01" db="EMBL/GenBank/DDBJ databases">
        <title>Analysis of Virulence and Antimicrobial Resistance Gene Carriage in Staphylococcus aureus Infections in Equids Using Whole Genome Sequencing.</title>
        <authorList>
            <person name="Little S.V."/>
            <person name="Hillhouse A.E."/>
            <person name="Cohen N.D."/>
            <person name="Lawhon S.D."/>
            <person name="Bryan L.K."/>
        </authorList>
    </citation>
    <scope>NUCLEOTIDE SEQUENCE [LARGE SCALE GENOMIC DNA]</scope>
    <source>
        <strain evidence="21 34">61-017</strain>
    </source>
</reference>
<evidence type="ECO:0000313" key="25">
    <source>
        <dbReference type="Proteomes" id="UP000217245"/>
    </source>
</evidence>
<dbReference type="EMBL" id="RQTF01000287">
    <property type="protein sequence ID" value="RZI05632.1"/>
    <property type="molecule type" value="Genomic_DNA"/>
</dbReference>
<reference evidence="28 29" key="7">
    <citation type="submission" date="2019-12" db="EMBL/GenBank/DDBJ databases">
        <authorList>
            <consortium name="Pathogen Informatics"/>
        </authorList>
    </citation>
    <scope>NUCLEOTIDE SEQUENCE [LARGE SCALE GENOMIC DNA]</scope>
    <source>
        <strain evidence="13 38">MOS105</strain>
        <strain evidence="14">NCTC13131</strain>
        <strain evidence="7 31">S040_N01_C01</strain>
        <strain evidence="6 29">S087_N01_C01</strain>
        <strain evidence="12 37">SG160</strain>
        <strain evidence="10 33">T012_N10_C04</strain>
        <strain evidence="8 28">T012_N16_C08</strain>
        <strain evidence="9 30">T065_N03_C06</strain>
        <strain evidence="11 32">T197_A02_C01</strain>
    </source>
</reference>
<dbReference type="Proteomes" id="UP000442782">
    <property type="component" value="Unassembled WGS sequence"/>
</dbReference>
<reference evidence="17" key="2">
    <citation type="submission" date="2015-06" db="EMBL/GenBank/DDBJ databases">
        <authorList>
            <person name="Diene S.M."/>
            <person name="Von Dach E."/>
            <person name="Fankhauser C."/>
            <person name="Schrenzel J."/>
            <person name="Harbarth S."/>
            <person name="Francois P."/>
        </authorList>
    </citation>
    <scope>NUCLEOTIDE SEQUENCE</scope>
    <source>
        <strain evidence="17">MRSA_S26</strain>
    </source>
</reference>
<dbReference type="PANTHER" id="PTHR30146">
    <property type="entry name" value="LACI-RELATED TRANSCRIPTIONAL REPRESSOR"/>
    <property type="match status" value="1"/>
</dbReference>
<dbReference type="SUPFAM" id="SSF47413">
    <property type="entry name" value="lambda repressor-like DNA-binding domains"/>
    <property type="match status" value="1"/>
</dbReference>
<dbReference type="Proteomes" id="UP000478867">
    <property type="component" value="Unassembled WGS sequence"/>
</dbReference>
<dbReference type="Proteomes" id="UP000505390">
    <property type="component" value="Unassembled WGS sequence"/>
</dbReference>
<evidence type="ECO:0000256" key="1">
    <source>
        <dbReference type="ARBA" id="ARBA00023015"/>
    </source>
</evidence>
<proteinExistence type="predicted"/>
<dbReference type="InterPro" id="IPR025997">
    <property type="entry name" value="SBP_2_dom"/>
</dbReference>
<dbReference type="Gene3D" id="1.10.260.40">
    <property type="entry name" value="lambda repressor-like DNA-binding domains"/>
    <property type="match status" value="1"/>
</dbReference>
<dbReference type="Proteomes" id="UP000217245">
    <property type="component" value="Chromosome"/>
</dbReference>
<evidence type="ECO:0000313" key="30">
    <source>
        <dbReference type="Proteomes" id="UP000443506"/>
    </source>
</evidence>
<evidence type="ECO:0000313" key="17">
    <source>
        <dbReference type="EMBL" id="KSA78819.1"/>
    </source>
</evidence>
<dbReference type="Pfam" id="PF00356">
    <property type="entry name" value="LacI"/>
    <property type="match status" value="1"/>
</dbReference>
<evidence type="ECO:0000313" key="21">
    <source>
        <dbReference type="EMBL" id="NDP57165.1"/>
    </source>
</evidence>
<evidence type="ECO:0000313" key="5">
    <source>
        <dbReference type="EMBL" id="ATC72213.1"/>
    </source>
</evidence>
<evidence type="ECO:0000313" key="36">
    <source>
        <dbReference type="Proteomes" id="UP000478867"/>
    </source>
</evidence>
<dbReference type="Proteomes" id="UP000507112">
    <property type="component" value="Unassembled WGS sequence"/>
</dbReference>
<dbReference type="PROSITE" id="PS00356">
    <property type="entry name" value="HTH_LACI_1"/>
    <property type="match status" value="1"/>
</dbReference>
<dbReference type="SMR" id="A0A0D6H9Y0"/>
<dbReference type="InterPro" id="IPR028082">
    <property type="entry name" value="Peripla_BP_I"/>
</dbReference>
<evidence type="ECO:0000313" key="27">
    <source>
        <dbReference type="Proteomes" id="UP000294017"/>
    </source>
</evidence>
<dbReference type="Proteomes" id="UP000547874">
    <property type="component" value="Unassembled WGS sequence"/>
</dbReference>
<evidence type="ECO:0000313" key="37">
    <source>
        <dbReference type="Proteomes" id="UP000505390"/>
    </source>
</evidence>
<dbReference type="Proteomes" id="UP001200271">
    <property type="component" value="Unassembled WGS sequence"/>
</dbReference>
<evidence type="ECO:0000256" key="2">
    <source>
        <dbReference type="ARBA" id="ARBA00023125"/>
    </source>
</evidence>
<dbReference type="SUPFAM" id="SSF53822">
    <property type="entry name" value="Periplasmic binding protein-like I"/>
    <property type="match status" value="1"/>
</dbReference>
<reference evidence="5 25" key="4">
    <citation type="submission" date="2017-09" db="EMBL/GenBank/DDBJ databases">
        <title>A single nucleotide polymorphism in the Staphylococcus aureus virulence regulator SaeR abolishes pathogenesis.</title>
        <authorList>
            <person name="Copin R.J."/>
            <person name="Sause W."/>
            <person name="Shopsin B."/>
            <person name="Torres V.J."/>
        </authorList>
    </citation>
    <scope>NUCLEOTIDE SEQUENCE [LARGE SCALE GENOMIC DNA]</scope>
    <source>
        <strain evidence="25">Newman</strain>
        <strain evidence="5">Newman_D2C</strain>
    </source>
</reference>
<dbReference type="EMBL" id="WPXC01000011">
    <property type="protein sequence ID" value="MVM10230.1"/>
    <property type="molecule type" value="Genomic_DNA"/>
</dbReference>
<dbReference type="PANTHER" id="PTHR30146:SF154">
    <property type="entry name" value="TRANSCRIPTION REGULATOR, MEMBER OF GALR FAMILY"/>
    <property type="match status" value="1"/>
</dbReference>
<dbReference type="Proteomes" id="UP000466646">
    <property type="component" value="Unassembled WGS sequence"/>
</dbReference>
<dbReference type="Proteomes" id="UP000052129">
    <property type="component" value="Unassembled WGS sequence"/>
</dbReference>
<dbReference type="Proteomes" id="UP000442696">
    <property type="component" value="Unassembled WGS sequence"/>
</dbReference>
<dbReference type="EMBL" id="UAUZ02000002">
    <property type="protein sequence ID" value="CAD7353861.1"/>
    <property type="molecule type" value="Genomic_DNA"/>
</dbReference>
<evidence type="ECO:0000313" key="32">
    <source>
        <dbReference type="Proteomes" id="UP000459586"/>
    </source>
</evidence>
<evidence type="ECO:0000313" key="38">
    <source>
        <dbReference type="Proteomes" id="UP000507112"/>
    </source>
</evidence>
<dbReference type="Proteomes" id="UP000443506">
    <property type="component" value="Unassembled WGS sequence"/>
</dbReference>
<keyword evidence="1" id="KW-0805">Transcription regulation</keyword>
<gene>
    <name evidence="6" type="primary">scrR</name>
    <name evidence="17" type="ORF">ACR79_12120</name>
    <name evidence="5" type="ORF">CNH36_11445</name>
    <name evidence="23" type="ORF">EIG94_12545</name>
    <name evidence="24" type="ORF">EIH03_13025</name>
    <name evidence="16" type="ORF">EP54_07820</name>
    <name evidence="15" type="ORF">EQ90_09335</name>
    <name evidence="19" type="ORF">GO814_01655</name>
    <name evidence="20" type="ORF">GO942_05945</name>
    <name evidence="22" type="ORF">GQX37_12470</name>
    <name evidence="21" type="ORF">GZ130_11220</name>
    <name evidence="18" type="ORF">LB359_02745</name>
    <name evidence="14" type="ORF">NCTC13131_01373</name>
    <name evidence="6" type="ORF">SAMEA1029512_00869</name>
    <name evidence="7" type="ORF">SAMEA1029528_01734</name>
    <name evidence="8" type="ORF">SAMEA2078260_02242</name>
    <name evidence="10" type="ORF">SAMEA2078588_02255</name>
    <name evidence="11" type="ORF">SAMEA2080344_02311</name>
    <name evidence="9" type="ORF">SAMEA2081063_02233</name>
    <name evidence="12" type="ORF">SAMEA4008575_02502</name>
    <name evidence="13" type="ORF">SAMEA70146418_02477</name>
</gene>
<evidence type="ECO:0000313" key="26">
    <source>
        <dbReference type="Proteomes" id="UP000293434"/>
    </source>
</evidence>
<sequence>MKNISDIAKLAGVSKSTVSRFLNNGSVSKKTSEKLTRIIAEHDYQPNQFAQSLRARQTHLIGAIIPRMNSYAVDETIKGLAKQCQKYESQLILNYTGLNIEAEIQALETLARSKVDGIVLMATDITERHIEVINKMNVPIVIVGQQHEQLHSIVHDDYKAGQIIGEWIGQQGYQQVEVFSVSEKDIAVGIHRKRGLLDQLAKYQIKPNIHETNFTYVEAQKDVANVLENVEQVDAVVGATDTIALAAYKYYSDKKDVMKPHQIYGFGGDPMTQLVSPSIKTIHYNYFEAGQCAMEEIQQMLKKQDMPYSVTVDVNI</sequence>
<dbReference type="EMBL" id="CACTPI010000007">
    <property type="protein sequence ID" value="CAA4130737.1"/>
    <property type="molecule type" value="Genomic_DNA"/>
</dbReference>
<dbReference type="OMA" id="HISFLGV"/>
<dbReference type="EMBL" id="CACURZ010000015">
    <property type="protein sequence ID" value="CAA6378950.1"/>
    <property type="molecule type" value="Genomic_DNA"/>
</dbReference>
<evidence type="ECO:0000313" key="35">
    <source>
        <dbReference type="Proteomes" id="UP000471199"/>
    </source>
</evidence>
<dbReference type="EMBL" id="CAIGXB010000012">
    <property type="protein sequence ID" value="CAC5808825.1"/>
    <property type="molecule type" value="Genomic_DNA"/>
</dbReference>
<evidence type="ECO:0000313" key="10">
    <source>
        <dbReference type="EMBL" id="CAA6114314.1"/>
    </source>
</evidence>
<evidence type="ECO:0000313" key="6">
    <source>
        <dbReference type="EMBL" id="CAA4099823.1"/>
    </source>
</evidence>
<evidence type="ECO:0000313" key="33">
    <source>
        <dbReference type="Proteomes" id="UP000459702"/>
    </source>
</evidence>
<dbReference type="EMBL" id="JAANEC010000126">
    <property type="protein sequence ID" value="NUY13322.1"/>
    <property type="molecule type" value="Genomic_DNA"/>
</dbReference>
<dbReference type="Proteomes" id="UP000251686">
    <property type="component" value="Unassembled WGS sequence"/>
</dbReference>
<evidence type="ECO:0000313" key="22">
    <source>
        <dbReference type="EMBL" id="NUY13322.1"/>
    </source>
</evidence>
<dbReference type="EMBL" id="CACUNS010000015">
    <property type="protein sequence ID" value="CAA6114314.1"/>
    <property type="molecule type" value="Genomic_DNA"/>
</dbReference>
<dbReference type="Proteomes" id="UP000443708">
    <property type="component" value="Unassembled WGS sequence"/>
</dbReference>
<dbReference type="InterPro" id="IPR000843">
    <property type="entry name" value="HTH_LacI"/>
</dbReference>
<evidence type="ECO:0000313" key="13">
    <source>
        <dbReference type="EMBL" id="CAC8232415.1"/>
    </source>
</evidence>
<dbReference type="Proteomes" id="UP000459586">
    <property type="component" value="Unassembled WGS sequence"/>
</dbReference>
<feature type="domain" description="HTH lacI-type" evidence="4">
    <location>
        <begin position="2"/>
        <end position="55"/>
    </location>
</feature>
<dbReference type="SMART" id="SM00354">
    <property type="entry name" value="HTH_LACI"/>
    <property type="match status" value="1"/>
</dbReference>
<dbReference type="EMBL" id="CACTOE010000005">
    <property type="protein sequence ID" value="CAA4099823.1"/>
    <property type="molecule type" value="Genomic_DNA"/>
</dbReference>
<name>A0A0D6H9Y0_STAAU</name>
<dbReference type="Proteomes" id="UP000293434">
    <property type="component" value="Unassembled WGS sequence"/>
</dbReference>
<reference evidence="26 27" key="5">
    <citation type="submission" date="2018-11" db="EMBL/GenBank/DDBJ databases">
        <title>Genomic profiling of Staphylococcus species from a Poultry farm system in KwaZulu-Natal, South Africa.</title>
        <authorList>
            <person name="Amoako D.G."/>
            <person name="Somboro A.M."/>
            <person name="Abia A.L.K."/>
            <person name="Bester L.A."/>
            <person name="Essack S.Y."/>
        </authorList>
    </citation>
    <scope>NUCLEOTIDE SEQUENCE [LARGE SCALE GENOMIC DNA]</scope>
    <source>
        <strain evidence="24 27">SA12</strain>
        <strain evidence="23 26">SA9</strain>
    </source>
</reference>
<protein>
    <submittedName>
        <fullName evidence="18">LacI family DNA-binding transcriptional regulator</fullName>
    </submittedName>
    <submittedName>
        <fullName evidence="15">LacI family transcriptional regulator</fullName>
    </submittedName>
    <submittedName>
        <fullName evidence="6">Sucrose operon repressor ScrR, LacI family</fullName>
    </submittedName>
</protein>
<reference evidence="17" key="3">
    <citation type="journal article" date="2016" name="J. Infect. Dis.">
        <title>Comparative Genomics of Community-Associated Methicillin-Resistant Staphylococcus aureus Shows the Emergence of Clone ST8-USA300 in Geneva, Switzerland.</title>
        <authorList>
            <person name="Von Dach E."/>
            <person name="Diene S.M."/>
            <person name="Fankhauser C."/>
            <person name="Schrenzel J."/>
            <person name="Harbarth S."/>
            <person name="Francois P."/>
        </authorList>
    </citation>
    <scope>NUCLEOTIDE SEQUENCE</scope>
    <source>
        <strain evidence="17">MRSA_S26</strain>
    </source>
</reference>
<accession>A0A0D6H9Y0</accession>
<evidence type="ECO:0000313" key="11">
    <source>
        <dbReference type="EMBL" id="CAA6378950.1"/>
    </source>
</evidence>
<evidence type="ECO:0000313" key="9">
    <source>
        <dbReference type="EMBL" id="CAA4698477.1"/>
    </source>
</evidence>
<dbReference type="Pfam" id="PF13407">
    <property type="entry name" value="Peripla_BP_4"/>
    <property type="match status" value="1"/>
</dbReference>
<evidence type="ECO:0000313" key="39">
    <source>
        <dbReference type="Proteomes" id="UP000547874"/>
    </source>
</evidence>
<dbReference type="InterPro" id="IPR010982">
    <property type="entry name" value="Lambda_DNA-bd_dom_sf"/>
</dbReference>
<dbReference type="PROSITE" id="PS50932">
    <property type="entry name" value="HTH_LACI_2"/>
    <property type="match status" value="1"/>
</dbReference>
<evidence type="ECO:0000313" key="28">
    <source>
        <dbReference type="Proteomes" id="UP000442696"/>
    </source>
</evidence>
<dbReference type="EMBL" id="JAAFLG010000028">
    <property type="protein sequence ID" value="NDP57165.1"/>
    <property type="molecule type" value="Genomic_DNA"/>
</dbReference>
<dbReference type="PRINTS" id="PR00036">
    <property type="entry name" value="HTHLACI"/>
</dbReference>
<dbReference type="GO" id="GO:0003700">
    <property type="term" value="F:DNA-binding transcription factor activity"/>
    <property type="evidence" value="ECO:0007669"/>
    <property type="project" value="TreeGrafter"/>
</dbReference>
<dbReference type="EMBL" id="RQTC01000247">
    <property type="protein sequence ID" value="RZH91310.1"/>
    <property type="molecule type" value="Genomic_DNA"/>
</dbReference>
<dbReference type="Proteomes" id="UP000294017">
    <property type="component" value="Unassembled WGS sequence"/>
</dbReference>
<evidence type="ECO:0000313" key="34">
    <source>
        <dbReference type="Proteomes" id="UP000466646"/>
    </source>
</evidence>
<evidence type="ECO:0000313" key="19">
    <source>
        <dbReference type="EMBL" id="MVK33848.1"/>
    </source>
</evidence>
<dbReference type="EMBL" id="CP023391">
    <property type="protein sequence ID" value="ATC72213.1"/>
    <property type="molecule type" value="Genomic_DNA"/>
</dbReference>
<evidence type="ECO:0000313" key="23">
    <source>
        <dbReference type="EMBL" id="RZH91310.1"/>
    </source>
</evidence>
<evidence type="ECO:0000313" key="24">
    <source>
        <dbReference type="EMBL" id="RZI05632.1"/>
    </source>
</evidence>
<organism evidence="15">
    <name type="scientific">Staphylococcus aureus</name>
    <dbReference type="NCBI Taxonomy" id="1280"/>
    <lineage>
        <taxon>Bacteria</taxon>
        <taxon>Bacillati</taxon>
        <taxon>Bacillota</taxon>
        <taxon>Bacilli</taxon>
        <taxon>Bacillales</taxon>
        <taxon>Staphylococcaceae</taxon>
        <taxon>Staphylococcus</taxon>
    </lineage>
</organism>
<evidence type="ECO:0000313" key="7">
    <source>
        <dbReference type="EMBL" id="CAA4130737.1"/>
    </source>
</evidence>
<evidence type="ECO:0000313" key="14">
    <source>
        <dbReference type="EMBL" id="CAD7353861.1"/>
    </source>
</evidence>
<dbReference type="Proteomes" id="UP000471199">
    <property type="component" value="Unassembled WGS sequence"/>
</dbReference>
<evidence type="ECO:0000313" key="12">
    <source>
        <dbReference type="EMBL" id="CAC5808825.1"/>
    </source>
</evidence>
<reference evidence="18" key="11">
    <citation type="submission" date="2023-08" db="EMBL/GenBank/DDBJ databases">
        <authorList>
            <person name="Zhao H."/>
            <person name="Wang X."/>
        </authorList>
    </citation>
    <scope>NUCLEOTIDE SEQUENCE</scope>
    <source>
        <strain evidence="18">NC-4</strain>
    </source>
</reference>